<dbReference type="SUPFAM" id="SSF111369">
    <property type="entry name" value="HlyD-like secretion proteins"/>
    <property type="match status" value="2"/>
</dbReference>
<evidence type="ECO:0000256" key="3">
    <source>
        <dbReference type="ARBA" id="ARBA00023054"/>
    </source>
</evidence>
<dbReference type="Gene3D" id="2.40.50.100">
    <property type="match status" value="1"/>
</dbReference>
<evidence type="ECO:0000256" key="2">
    <source>
        <dbReference type="ARBA" id="ARBA00009477"/>
    </source>
</evidence>
<dbReference type="STRING" id="36842.SAMN02194393_01390"/>
<reference evidence="9 10" key="1">
    <citation type="submission" date="2017-02" db="EMBL/GenBank/DDBJ databases">
        <authorList>
            <person name="Peterson S.W."/>
        </authorList>
    </citation>
    <scope>NUCLEOTIDE SEQUENCE [LARGE SCALE GENOMIC DNA]</scope>
    <source>
        <strain evidence="9 10">M1</strain>
    </source>
</reference>
<feature type="domain" description="YknX-like beta-barrel" evidence="8">
    <location>
        <begin position="255"/>
        <end position="334"/>
    </location>
</feature>
<sequence length="415" mass="46004">MGKPKKKTVLIILVLVIVTASISLAAVNTVKSKQETGISVKTTAIIKKDIESNIFTSGTVISKNYVDVTSDISGKIKEVSVEEGMKVKKGDILGKIDSDNLKFELKQNEIKLDIAKDKLNQLKRNERSNIETNFKNAEIEYKDAKKDYEDKKELLKAGAISENDLQESKSEMKRIYNDYVLAKKKYDDADNLSGIKTQEKQIKSMEIEIDRIKSNIEKSDIISPIDGTVIEVNISELSVVNAEALMFKVQDTENLEVQTNISEYDIGKVKIGQPVNVTCDGADEKVYEGTVAYISPNAIIEKNGQGTETIVKVKIDINDKDTKLKPNFSANVEIKTASKKDALVVPYEAIYTDKSGEKSIYIVENNKAQKAVIDTGLEGDMLVEIIGDGFKEGDNVILNPTEMIQDGTDIKTNNM</sequence>
<dbReference type="PANTHER" id="PTHR32347:SF14">
    <property type="entry name" value="EFFLUX SYSTEM COMPONENT YKNX-RELATED"/>
    <property type="match status" value="1"/>
</dbReference>
<protein>
    <submittedName>
        <fullName evidence="9">HlyD family secretion protein</fullName>
    </submittedName>
</protein>
<feature type="domain" description="Multidrug resistance protein MdtA-like barrel-sandwich hybrid" evidence="6">
    <location>
        <begin position="64"/>
        <end position="241"/>
    </location>
</feature>
<dbReference type="Gene3D" id="2.40.30.170">
    <property type="match status" value="1"/>
</dbReference>
<dbReference type="InterPro" id="IPR058637">
    <property type="entry name" value="YknX-like_C"/>
</dbReference>
<feature type="coiled-coil region" evidence="4">
    <location>
        <begin position="105"/>
        <end position="154"/>
    </location>
</feature>
<dbReference type="GO" id="GO:0030313">
    <property type="term" value="C:cell envelope"/>
    <property type="evidence" value="ECO:0007669"/>
    <property type="project" value="UniProtKB-SubCell"/>
</dbReference>
<dbReference type="GO" id="GO:0022857">
    <property type="term" value="F:transmembrane transporter activity"/>
    <property type="evidence" value="ECO:0007669"/>
    <property type="project" value="InterPro"/>
</dbReference>
<organism evidence="9 10">
    <name type="scientific">Maledivibacter halophilus</name>
    <dbReference type="NCBI Taxonomy" id="36842"/>
    <lineage>
        <taxon>Bacteria</taxon>
        <taxon>Bacillati</taxon>
        <taxon>Bacillota</taxon>
        <taxon>Clostridia</taxon>
        <taxon>Peptostreptococcales</taxon>
        <taxon>Caminicellaceae</taxon>
        <taxon>Maledivibacter</taxon>
    </lineage>
</organism>
<accession>A0A1T5JW20</accession>
<dbReference type="RefSeq" id="WP_079490393.1">
    <property type="nucleotide sequence ID" value="NZ_FUZT01000003.1"/>
</dbReference>
<feature type="chain" id="PRO_5012436933" evidence="5">
    <location>
        <begin position="26"/>
        <end position="415"/>
    </location>
</feature>
<dbReference type="InterPro" id="IPR058636">
    <property type="entry name" value="Beta-barrel_YknX"/>
</dbReference>
<comment type="similarity">
    <text evidence="2">Belongs to the membrane fusion protein (MFP) (TC 8.A.1) family.</text>
</comment>
<dbReference type="Gene3D" id="6.20.50.140">
    <property type="match status" value="1"/>
</dbReference>
<dbReference type="Pfam" id="PF25989">
    <property type="entry name" value="YknX_C"/>
    <property type="match status" value="1"/>
</dbReference>
<keyword evidence="10" id="KW-1185">Reference proteome</keyword>
<dbReference type="InterPro" id="IPR006143">
    <property type="entry name" value="RND_pump_MFP"/>
</dbReference>
<evidence type="ECO:0000313" key="10">
    <source>
        <dbReference type="Proteomes" id="UP000190285"/>
    </source>
</evidence>
<comment type="subcellular location">
    <subcellularLocation>
        <location evidence="1">Cell envelope</location>
    </subcellularLocation>
</comment>
<feature type="signal peptide" evidence="5">
    <location>
        <begin position="1"/>
        <end position="25"/>
    </location>
</feature>
<dbReference type="GO" id="GO:0016020">
    <property type="term" value="C:membrane"/>
    <property type="evidence" value="ECO:0007669"/>
    <property type="project" value="InterPro"/>
</dbReference>
<dbReference type="OrthoDB" id="9777308at2"/>
<dbReference type="Pfam" id="PF25917">
    <property type="entry name" value="BSH_RND"/>
    <property type="match status" value="1"/>
</dbReference>
<dbReference type="Proteomes" id="UP000190285">
    <property type="component" value="Unassembled WGS sequence"/>
</dbReference>
<evidence type="ECO:0000259" key="8">
    <source>
        <dbReference type="Pfam" id="PF25990"/>
    </source>
</evidence>
<dbReference type="NCBIfam" id="TIGR01730">
    <property type="entry name" value="RND_mfp"/>
    <property type="match status" value="1"/>
</dbReference>
<dbReference type="AlphaFoldDB" id="A0A1T5JW20"/>
<evidence type="ECO:0000256" key="1">
    <source>
        <dbReference type="ARBA" id="ARBA00004196"/>
    </source>
</evidence>
<keyword evidence="3 4" id="KW-0175">Coiled coil</keyword>
<name>A0A1T5JW20_9FIRM</name>
<keyword evidence="5" id="KW-0732">Signal</keyword>
<evidence type="ECO:0000259" key="7">
    <source>
        <dbReference type="Pfam" id="PF25989"/>
    </source>
</evidence>
<dbReference type="InterPro" id="IPR050465">
    <property type="entry name" value="UPF0194_transport"/>
</dbReference>
<dbReference type="Pfam" id="PF25990">
    <property type="entry name" value="Beta-barrel_YknX"/>
    <property type="match status" value="1"/>
</dbReference>
<dbReference type="EMBL" id="FUZT01000003">
    <property type="protein sequence ID" value="SKC55585.1"/>
    <property type="molecule type" value="Genomic_DNA"/>
</dbReference>
<proteinExistence type="inferred from homology"/>
<feature type="domain" description="YknX-like C-terminal permuted SH3-like" evidence="7">
    <location>
        <begin position="342"/>
        <end position="411"/>
    </location>
</feature>
<gene>
    <name evidence="9" type="ORF">SAMN02194393_01390</name>
</gene>
<evidence type="ECO:0000313" key="9">
    <source>
        <dbReference type="EMBL" id="SKC55585.1"/>
    </source>
</evidence>
<dbReference type="PANTHER" id="PTHR32347">
    <property type="entry name" value="EFFLUX SYSTEM COMPONENT YKNX-RELATED"/>
    <property type="match status" value="1"/>
</dbReference>
<dbReference type="InterPro" id="IPR058625">
    <property type="entry name" value="MdtA-like_BSH"/>
</dbReference>
<evidence type="ECO:0000256" key="5">
    <source>
        <dbReference type="SAM" id="SignalP"/>
    </source>
</evidence>
<evidence type="ECO:0000256" key="4">
    <source>
        <dbReference type="SAM" id="Coils"/>
    </source>
</evidence>
<evidence type="ECO:0000259" key="6">
    <source>
        <dbReference type="Pfam" id="PF25917"/>
    </source>
</evidence>